<dbReference type="EMBL" id="BKCP01005383">
    <property type="protein sequence ID" value="GER37515.1"/>
    <property type="molecule type" value="Genomic_DNA"/>
</dbReference>
<dbReference type="Proteomes" id="UP000325081">
    <property type="component" value="Unassembled WGS sequence"/>
</dbReference>
<evidence type="ECO:0000313" key="3">
    <source>
        <dbReference type="Proteomes" id="UP000325081"/>
    </source>
</evidence>
<organism evidence="2 3">
    <name type="scientific">Striga asiatica</name>
    <name type="common">Asiatic witchweed</name>
    <name type="synonym">Buchnera asiatica</name>
    <dbReference type="NCBI Taxonomy" id="4170"/>
    <lineage>
        <taxon>Eukaryota</taxon>
        <taxon>Viridiplantae</taxon>
        <taxon>Streptophyta</taxon>
        <taxon>Embryophyta</taxon>
        <taxon>Tracheophyta</taxon>
        <taxon>Spermatophyta</taxon>
        <taxon>Magnoliopsida</taxon>
        <taxon>eudicotyledons</taxon>
        <taxon>Gunneridae</taxon>
        <taxon>Pentapetalae</taxon>
        <taxon>asterids</taxon>
        <taxon>lamiids</taxon>
        <taxon>Lamiales</taxon>
        <taxon>Orobanchaceae</taxon>
        <taxon>Buchnereae</taxon>
        <taxon>Striga</taxon>
    </lineage>
</organism>
<accession>A0A5A7PXE5</accession>
<sequence length="253" mass="29037">MDKNFRHTVSGNVSNSTQALSSSPNSHTFTLLEIPLFPIPPMRYSLLATSLARRTKVSPSGSPARKVSQFPVAKWKPTTRKGSGVEKKRRPPEYSRQDSVPLGAGTSVASSKWKGQKGNVTRRVDRLRGLHTTKQEEVGDEKQRRPPADETRAEEDRFGGREREAPCQELAAALSRGHIRENWGWERRMREERGGRRREEKAERGEERRKLKCLQVDLRVRRVLRGRKERTSSRRCSGRRLHIRESIIIFFCG</sequence>
<proteinExistence type="predicted"/>
<name>A0A5A7PXE5_STRAF</name>
<evidence type="ECO:0000256" key="1">
    <source>
        <dbReference type="SAM" id="MobiDB-lite"/>
    </source>
</evidence>
<feature type="region of interest" description="Disordered" evidence="1">
    <location>
        <begin position="56"/>
        <end position="163"/>
    </location>
</feature>
<feature type="compositionally biased region" description="Basic and acidic residues" evidence="1">
    <location>
        <begin position="83"/>
        <end position="96"/>
    </location>
</feature>
<dbReference type="AlphaFoldDB" id="A0A5A7PXE5"/>
<gene>
    <name evidence="2" type="ORF">STAS_13934</name>
</gene>
<feature type="compositionally biased region" description="Basic and acidic residues" evidence="1">
    <location>
        <begin position="122"/>
        <end position="163"/>
    </location>
</feature>
<dbReference type="OrthoDB" id="1703411at2759"/>
<protein>
    <submittedName>
        <fullName evidence="2">IQ-domain 1</fullName>
    </submittedName>
</protein>
<feature type="region of interest" description="Disordered" evidence="1">
    <location>
        <begin position="1"/>
        <end position="25"/>
    </location>
</feature>
<feature type="compositionally biased region" description="Polar residues" evidence="1">
    <location>
        <begin position="7"/>
        <end position="25"/>
    </location>
</feature>
<evidence type="ECO:0000313" key="2">
    <source>
        <dbReference type="EMBL" id="GER37515.1"/>
    </source>
</evidence>
<reference evidence="3" key="1">
    <citation type="journal article" date="2019" name="Curr. Biol.">
        <title>Genome Sequence of Striga asiatica Provides Insight into the Evolution of Plant Parasitism.</title>
        <authorList>
            <person name="Yoshida S."/>
            <person name="Kim S."/>
            <person name="Wafula E.K."/>
            <person name="Tanskanen J."/>
            <person name="Kim Y.M."/>
            <person name="Honaas L."/>
            <person name="Yang Z."/>
            <person name="Spallek T."/>
            <person name="Conn C.E."/>
            <person name="Ichihashi Y."/>
            <person name="Cheong K."/>
            <person name="Cui S."/>
            <person name="Der J.P."/>
            <person name="Gundlach H."/>
            <person name="Jiao Y."/>
            <person name="Hori C."/>
            <person name="Ishida J.K."/>
            <person name="Kasahara H."/>
            <person name="Kiba T."/>
            <person name="Kim M.S."/>
            <person name="Koo N."/>
            <person name="Laohavisit A."/>
            <person name="Lee Y.H."/>
            <person name="Lumba S."/>
            <person name="McCourt P."/>
            <person name="Mortimer J.C."/>
            <person name="Mutuku J.M."/>
            <person name="Nomura T."/>
            <person name="Sasaki-Sekimoto Y."/>
            <person name="Seto Y."/>
            <person name="Wang Y."/>
            <person name="Wakatake T."/>
            <person name="Sakakibara H."/>
            <person name="Demura T."/>
            <person name="Yamaguchi S."/>
            <person name="Yoneyama K."/>
            <person name="Manabe R.I."/>
            <person name="Nelson D.C."/>
            <person name="Schulman A.H."/>
            <person name="Timko M.P."/>
            <person name="dePamphilis C.W."/>
            <person name="Choi D."/>
            <person name="Shirasu K."/>
        </authorList>
    </citation>
    <scope>NUCLEOTIDE SEQUENCE [LARGE SCALE GENOMIC DNA]</scope>
    <source>
        <strain evidence="3">cv. UVA1</strain>
    </source>
</reference>
<keyword evidence="3" id="KW-1185">Reference proteome</keyword>
<comment type="caution">
    <text evidence="2">The sequence shown here is derived from an EMBL/GenBank/DDBJ whole genome shotgun (WGS) entry which is preliminary data.</text>
</comment>